<proteinExistence type="predicted"/>
<reference evidence="1 2" key="1">
    <citation type="submission" date="2019-03" db="EMBL/GenBank/DDBJ databases">
        <title>Genomics of glacier-inhabiting Cryobacterium strains.</title>
        <authorList>
            <person name="Liu Q."/>
            <person name="Xin Y.-H."/>
        </authorList>
    </citation>
    <scope>NUCLEOTIDE SEQUENCE [LARGE SCALE GENOMIC DNA]</scope>
    <source>
        <strain evidence="1 2">Hh14</strain>
    </source>
</reference>
<evidence type="ECO:0000313" key="1">
    <source>
        <dbReference type="EMBL" id="TFD53981.1"/>
    </source>
</evidence>
<dbReference type="AlphaFoldDB" id="A0A4R9A8M4"/>
<name>A0A4R9A8M4_9MICO</name>
<dbReference type="OrthoDB" id="4791288at2"/>
<protein>
    <submittedName>
        <fullName evidence="1">Uncharacterized protein</fullName>
    </submittedName>
</protein>
<dbReference type="EMBL" id="SOHE01000018">
    <property type="protein sequence ID" value="TFD53981.1"/>
    <property type="molecule type" value="Genomic_DNA"/>
</dbReference>
<dbReference type="Proteomes" id="UP000297447">
    <property type="component" value="Unassembled WGS sequence"/>
</dbReference>
<keyword evidence="2" id="KW-1185">Reference proteome</keyword>
<gene>
    <name evidence="1" type="ORF">E3T55_04640</name>
</gene>
<organism evidence="1 2">
    <name type="scientific">Cryobacterium frigoriphilum</name>
    <dbReference type="NCBI Taxonomy" id="1259150"/>
    <lineage>
        <taxon>Bacteria</taxon>
        <taxon>Bacillati</taxon>
        <taxon>Actinomycetota</taxon>
        <taxon>Actinomycetes</taxon>
        <taxon>Micrococcales</taxon>
        <taxon>Microbacteriaceae</taxon>
        <taxon>Cryobacterium</taxon>
    </lineage>
</organism>
<accession>A0A4R9A8M4</accession>
<sequence length="98" mass="10148">MQTVATIIVNATITKPEALDAIAAALGCAVQDAGTARPFVPLPHGGRVVVDIPKFGEAPPLAIDVSDPRGATESRLAAQALLDRLTASTGWHIHHLHG</sequence>
<dbReference type="RefSeq" id="WP_134518405.1">
    <property type="nucleotide sequence ID" value="NZ_SOHE01000018.1"/>
</dbReference>
<evidence type="ECO:0000313" key="2">
    <source>
        <dbReference type="Proteomes" id="UP000297447"/>
    </source>
</evidence>
<comment type="caution">
    <text evidence="1">The sequence shown here is derived from an EMBL/GenBank/DDBJ whole genome shotgun (WGS) entry which is preliminary data.</text>
</comment>